<dbReference type="EMBL" id="SGIS01000023">
    <property type="protein sequence ID" value="RZF63668.1"/>
    <property type="molecule type" value="Genomic_DNA"/>
</dbReference>
<comment type="caution">
    <text evidence="6">The sequence shown here is derived from an EMBL/GenBank/DDBJ whole genome shotgun (WGS) entry which is preliminary data.</text>
</comment>
<keyword evidence="3" id="KW-0804">Transcription</keyword>
<keyword evidence="1" id="KW-0805">Transcription regulation</keyword>
<evidence type="ECO:0000256" key="1">
    <source>
        <dbReference type="ARBA" id="ARBA00023015"/>
    </source>
</evidence>
<gene>
    <name evidence="6" type="ORF">EWE75_15175</name>
</gene>
<evidence type="ECO:0000313" key="6">
    <source>
        <dbReference type="EMBL" id="RZF63668.1"/>
    </source>
</evidence>
<protein>
    <submittedName>
        <fullName evidence="6">TetR/AcrR family transcriptional regulator</fullName>
    </submittedName>
</protein>
<organism evidence="6 7">
    <name type="scientific">Sphingomonas populi</name>
    <dbReference type="NCBI Taxonomy" id="2484750"/>
    <lineage>
        <taxon>Bacteria</taxon>
        <taxon>Pseudomonadati</taxon>
        <taxon>Pseudomonadota</taxon>
        <taxon>Alphaproteobacteria</taxon>
        <taxon>Sphingomonadales</taxon>
        <taxon>Sphingomonadaceae</taxon>
        <taxon>Sphingomonas</taxon>
    </lineage>
</organism>
<evidence type="ECO:0000256" key="3">
    <source>
        <dbReference type="ARBA" id="ARBA00023163"/>
    </source>
</evidence>
<name>A0A4V2DD41_9SPHN</name>
<dbReference type="Pfam" id="PF13305">
    <property type="entry name" value="TetR_C_33"/>
    <property type="match status" value="1"/>
</dbReference>
<evidence type="ECO:0000256" key="2">
    <source>
        <dbReference type="ARBA" id="ARBA00023125"/>
    </source>
</evidence>
<dbReference type="AlphaFoldDB" id="A0A4V2DD41"/>
<dbReference type="Gene3D" id="1.10.357.10">
    <property type="entry name" value="Tetracycline Repressor, domain 2"/>
    <property type="match status" value="1"/>
</dbReference>
<dbReference type="Proteomes" id="UP000292085">
    <property type="component" value="Unassembled WGS sequence"/>
</dbReference>
<feature type="DNA-binding region" description="H-T-H motif" evidence="4">
    <location>
        <begin position="33"/>
        <end position="52"/>
    </location>
</feature>
<dbReference type="RefSeq" id="WP_130158961.1">
    <property type="nucleotide sequence ID" value="NZ_SGIS01000023.1"/>
</dbReference>
<dbReference type="Pfam" id="PF00440">
    <property type="entry name" value="TetR_N"/>
    <property type="match status" value="1"/>
</dbReference>
<keyword evidence="2 4" id="KW-0238">DNA-binding</keyword>
<dbReference type="InterPro" id="IPR001647">
    <property type="entry name" value="HTH_TetR"/>
</dbReference>
<dbReference type="InterPro" id="IPR036271">
    <property type="entry name" value="Tet_transcr_reg_TetR-rel_C_sf"/>
</dbReference>
<reference evidence="6 7" key="1">
    <citation type="submission" date="2019-02" db="EMBL/GenBank/DDBJ databases">
        <authorList>
            <person name="Li Y."/>
        </authorList>
    </citation>
    <scope>NUCLEOTIDE SEQUENCE [LARGE SCALE GENOMIC DNA]</scope>
    <source>
        <strain evidence="6 7">3-7</strain>
    </source>
</reference>
<keyword evidence="7" id="KW-1185">Reference proteome</keyword>
<proteinExistence type="predicted"/>
<dbReference type="InterPro" id="IPR009057">
    <property type="entry name" value="Homeodomain-like_sf"/>
</dbReference>
<accession>A0A4V2DD41</accession>
<dbReference type="OrthoDB" id="7223515at2"/>
<dbReference type="InterPro" id="IPR025996">
    <property type="entry name" value="MT1864/Rv1816-like_C"/>
</dbReference>
<evidence type="ECO:0000313" key="7">
    <source>
        <dbReference type="Proteomes" id="UP000292085"/>
    </source>
</evidence>
<dbReference type="SUPFAM" id="SSF46689">
    <property type="entry name" value="Homeodomain-like"/>
    <property type="match status" value="1"/>
</dbReference>
<dbReference type="GO" id="GO:0003677">
    <property type="term" value="F:DNA binding"/>
    <property type="evidence" value="ECO:0007669"/>
    <property type="project" value="UniProtKB-UniRule"/>
</dbReference>
<dbReference type="PROSITE" id="PS50977">
    <property type="entry name" value="HTH_TETR_2"/>
    <property type="match status" value="1"/>
</dbReference>
<evidence type="ECO:0000256" key="4">
    <source>
        <dbReference type="PROSITE-ProRule" id="PRU00335"/>
    </source>
</evidence>
<feature type="domain" description="HTH tetR-type" evidence="5">
    <location>
        <begin position="10"/>
        <end position="70"/>
    </location>
</feature>
<evidence type="ECO:0000259" key="5">
    <source>
        <dbReference type="PROSITE" id="PS50977"/>
    </source>
</evidence>
<sequence length="205" mass="23182">MGRRSDHSRPEIEQMLLSEGHKHLAEVGFARFSAREVAKRIGYSIGTLYNVFGTYDRFLVALNTRTFQLWAKELRAELDACGGDRIRCLVESYFRFARANRNVWLAIYDHHLPADFVMPEEQDWLRGELTHIVVREVAAALPEAVKPQAPTLARSLLASVHGHCVFDIAGSFALMGQREPVEMALARVRDTLTMAARDGEESRAQ</sequence>
<dbReference type="SUPFAM" id="SSF48498">
    <property type="entry name" value="Tetracyclin repressor-like, C-terminal domain"/>
    <property type="match status" value="1"/>
</dbReference>